<dbReference type="OrthoDB" id="2143914at2759"/>
<accession>A0A371DYW6</accession>
<dbReference type="AlphaFoldDB" id="A0A371DYW6"/>
<dbReference type="Gene3D" id="1.10.10.60">
    <property type="entry name" value="Homeodomain-like"/>
    <property type="match status" value="1"/>
</dbReference>
<evidence type="ECO:0000256" key="1">
    <source>
        <dbReference type="ARBA" id="ARBA00004123"/>
    </source>
</evidence>
<protein>
    <submittedName>
        <fullName evidence="8">Transcription factor MYB119</fullName>
    </submittedName>
</protein>
<dbReference type="PANTHER" id="PTHR45614">
    <property type="entry name" value="MYB PROTEIN-RELATED"/>
    <property type="match status" value="1"/>
</dbReference>
<sequence>MDVMVKGEVSHGGNGFQIYECEIINASNPPLTIGIDRFLCGHFPHHHQQQQARNNDASIFAEEAFKWTNINQTATLCPKDMQVSGKNARVVGRRSKKHSSVSWIKGQWNKEEDRKLIRLVKQYGERKWAEVAEKLEGRVGKQCRERWNNHLRPDIKVGLEY</sequence>
<evidence type="ECO:0000256" key="4">
    <source>
        <dbReference type="ARBA" id="ARBA00023125"/>
    </source>
</evidence>
<reference evidence="8" key="1">
    <citation type="submission" date="2018-05" db="EMBL/GenBank/DDBJ databases">
        <title>Draft genome of Mucuna pruriens seed.</title>
        <authorList>
            <person name="Nnadi N.E."/>
            <person name="Vos R."/>
            <person name="Hasami M.H."/>
            <person name="Devisetty U.K."/>
            <person name="Aguiy J.C."/>
        </authorList>
    </citation>
    <scope>NUCLEOTIDE SEQUENCE [LARGE SCALE GENOMIC DNA]</scope>
    <source>
        <strain evidence="8">JCA_2017</strain>
    </source>
</reference>
<evidence type="ECO:0000313" key="9">
    <source>
        <dbReference type="Proteomes" id="UP000257109"/>
    </source>
</evidence>
<name>A0A371DYW6_MUCPR</name>
<dbReference type="InterPro" id="IPR017930">
    <property type="entry name" value="Myb_dom"/>
</dbReference>
<evidence type="ECO:0000256" key="2">
    <source>
        <dbReference type="ARBA" id="ARBA00022737"/>
    </source>
</evidence>
<keyword evidence="3" id="KW-0804">Transcription</keyword>
<dbReference type="PANTHER" id="PTHR45614:SF218">
    <property type="entry name" value="TRANSCRIPTION FACTOR MYB119-RELATED"/>
    <property type="match status" value="1"/>
</dbReference>
<dbReference type="Pfam" id="PF00249">
    <property type="entry name" value="Myb_DNA-binding"/>
    <property type="match status" value="1"/>
</dbReference>
<keyword evidence="4" id="KW-0238">DNA-binding</keyword>
<dbReference type="GO" id="GO:0000981">
    <property type="term" value="F:DNA-binding transcription factor activity, RNA polymerase II-specific"/>
    <property type="evidence" value="ECO:0007669"/>
    <property type="project" value="TreeGrafter"/>
</dbReference>
<dbReference type="InterPro" id="IPR050560">
    <property type="entry name" value="MYB_TF"/>
</dbReference>
<keyword evidence="9" id="KW-1185">Reference proteome</keyword>
<keyword evidence="5" id="KW-0539">Nucleus</keyword>
<evidence type="ECO:0000313" key="8">
    <source>
        <dbReference type="EMBL" id="RDX57739.1"/>
    </source>
</evidence>
<gene>
    <name evidence="8" type="primary">MYB119</name>
    <name evidence="8" type="ORF">CR513_62996</name>
</gene>
<proteinExistence type="predicted"/>
<evidence type="ECO:0000259" key="7">
    <source>
        <dbReference type="PROSITE" id="PS51294"/>
    </source>
</evidence>
<dbReference type="PROSITE" id="PS51294">
    <property type="entry name" value="HTH_MYB"/>
    <property type="match status" value="1"/>
</dbReference>
<dbReference type="InterPro" id="IPR001005">
    <property type="entry name" value="SANT/Myb"/>
</dbReference>
<organism evidence="8 9">
    <name type="scientific">Mucuna pruriens</name>
    <name type="common">Velvet bean</name>
    <name type="synonym">Dolichos pruriens</name>
    <dbReference type="NCBI Taxonomy" id="157652"/>
    <lineage>
        <taxon>Eukaryota</taxon>
        <taxon>Viridiplantae</taxon>
        <taxon>Streptophyta</taxon>
        <taxon>Embryophyta</taxon>
        <taxon>Tracheophyta</taxon>
        <taxon>Spermatophyta</taxon>
        <taxon>Magnoliopsida</taxon>
        <taxon>eudicotyledons</taxon>
        <taxon>Gunneridae</taxon>
        <taxon>Pentapetalae</taxon>
        <taxon>rosids</taxon>
        <taxon>fabids</taxon>
        <taxon>Fabales</taxon>
        <taxon>Fabaceae</taxon>
        <taxon>Papilionoideae</taxon>
        <taxon>50 kb inversion clade</taxon>
        <taxon>NPAAA clade</taxon>
        <taxon>indigoferoid/millettioid clade</taxon>
        <taxon>Phaseoleae</taxon>
        <taxon>Mucuna</taxon>
    </lineage>
</organism>
<dbReference type="GO" id="GO:0005634">
    <property type="term" value="C:nucleus"/>
    <property type="evidence" value="ECO:0007669"/>
    <property type="project" value="UniProtKB-SubCell"/>
</dbReference>
<dbReference type="GO" id="GO:0000978">
    <property type="term" value="F:RNA polymerase II cis-regulatory region sequence-specific DNA binding"/>
    <property type="evidence" value="ECO:0007669"/>
    <property type="project" value="TreeGrafter"/>
</dbReference>
<dbReference type="Proteomes" id="UP000257109">
    <property type="component" value="Unassembled WGS sequence"/>
</dbReference>
<feature type="domain" description="HTH myb-type" evidence="7">
    <location>
        <begin position="105"/>
        <end position="155"/>
    </location>
</feature>
<dbReference type="PROSITE" id="PS50090">
    <property type="entry name" value="MYB_LIKE"/>
    <property type="match status" value="1"/>
</dbReference>
<dbReference type="CDD" id="cd00167">
    <property type="entry name" value="SANT"/>
    <property type="match status" value="1"/>
</dbReference>
<evidence type="ECO:0000256" key="5">
    <source>
        <dbReference type="ARBA" id="ARBA00023242"/>
    </source>
</evidence>
<dbReference type="STRING" id="157652.A0A371DYW6"/>
<comment type="caution">
    <text evidence="8">The sequence shown here is derived from an EMBL/GenBank/DDBJ whole genome shotgun (WGS) entry which is preliminary data.</text>
</comment>
<dbReference type="SUPFAM" id="SSF46689">
    <property type="entry name" value="Homeodomain-like"/>
    <property type="match status" value="1"/>
</dbReference>
<feature type="non-terminal residue" evidence="8">
    <location>
        <position position="1"/>
    </location>
</feature>
<keyword evidence="3" id="KW-0805">Transcription regulation</keyword>
<dbReference type="FunFam" id="1.10.10.60:FF:000010">
    <property type="entry name" value="Transcriptional activator Myb isoform A"/>
    <property type="match status" value="1"/>
</dbReference>
<dbReference type="InterPro" id="IPR009057">
    <property type="entry name" value="Homeodomain-like_sf"/>
</dbReference>
<comment type="subcellular location">
    <subcellularLocation>
        <location evidence="1">Nucleus</location>
    </subcellularLocation>
</comment>
<feature type="domain" description="Myb-like" evidence="6">
    <location>
        <begin position="105"/>
        <end position="151"/>
    </location>
</feature>
<evidence type="ECO:0000256" key="3">
    <source>
        <dbReference type="ARBA" id="ARBA00023015"/>
    </source>
</evidence>
<dbReference type="EMBL" id="QJKJ01018254">
    <property type="protein sequence ID" value="RDX57739.1"/>
    <property type="molecule type" value="Genomic_DNA"/>
</dbReference>
<keyword evidence="2" id="KW-0677">Repeat</keyword>
<dbReference type="SMART" id="SM00717">
    <property type="entry name" value="SANT"/>
    <property type="match status" value="1"/>
</dbReference>
<evidence type="ECO:0000259" key="6">
    <source>
        <dbReference type="PROSITE" id="PS50090"/>
    </source>
</evidence>